<comment type="caution">
    <text evidence="1">The sequence shown here is derived from an EMBL/GenBank/DDBJ whole genome shotgun (WGS) entry which is preliminary data.</text>
</comment>
<protein>
    <submittedName>
        <fullName evidence="1">Uncharacterized protein</fullName>
    </submittedName>
</protein>
<organism evidence="1 2">
    <name type="scientific">Polarella glacialis</name>
    <name type="common">Dinoflagellate</name>
    <dbReference type="NCBI Taxonomy" id="89957"/>
    <lineage>
        <taxon>Eukaryota</taxon>
        <taxon>Sar</taxon>
        <taxon>Alveolata</taxon>
        <taxon>Dinophyceae</taxon>
        <taxon>Suessiales</taxon>
        <taxon>Suessiaceae</taxon>
        <taxon>Polarella</taxon>
    </lineage>
</organism>
<proteinExistence type="predicted"/>
<evidence type="ECO:0000313" key="2">
    <source>
        <dbReference type="Proteomes" id="UP000626109"/>
    </source>
</evidence>
<reference evidence="1" key="1">
    <citation type="submission" date="2021-02" db="EMBL/GenBank/DDBJ databases">
        <authorList>
            <person name="Dougan E. K."/>
            <person name="Rhodes N."/>
            <person name="Thang M."/>
            <person name="Chan C."/>
        </authorList>
    </citation>
    <scope>NUCLEOTIDE SEQUENCE</scope>
</reference>
<sequence>FNAELSDAELLVEPQLGKYLRTLDQEFRADAWSADQADDVDFFALLVQHGRACTTTAATTTATTTTAATTLARPGM</sequence>
<dbReference type="Proteomes" id="UP000626109">
    <property type="component" value="Unassembled WGS sequence"/>
</dbReference>
<gene>
    <name evidence="1" type="ORF">PGLA2088_LOCUS24096</name>
</gene>
<evidence type="ECO:0000313" key="1">
    <source>
        <dbReference type="EMBL" id="CAE8684746.1"/>
    </source>
</evidence>
<feature type="non-terminal residue" evidence="1">
    <location>
        <position position="76"/>
    </location>
</feature>
<name>A0A813JSI8_POLGL</name>
<dbReference type="AlphaFoldDB" id="A0A813JSI8"/>
<accession>A0A813JSI8</accession>
<dbReference type="EMBL" id="CAJNNW010026355">
    <property type="protein sequence ID" value="CAE8684746.1"/>
    <property type="molecule type" value="Genomic_DNA"/>
</dbReference>